<gene>
    <name evidence="2" type="ORF">BCHO_0084</name>
</gene>
<dbReference type="InterPro" id="IPR018647">
    <property type="entry name" value="SLFN_3-like_DNA/RNA_helicase"/>
</dbReference>
<dbReference type="eggNOG" id="COG3410">
    <property type="taxonomic scope" value="Bacteria"/>
</dbReference>
<reference evidence="2 3" key="1">
    <citation type="submission" date="2014-03" db="EMBL/GenBank/DDBJ databases">
        <title>Genomics of Bifidobacteria.</title>
        <authorList>
            <person name="Ventura M."/>
            <person name="Milani C."/>
            <person name="Lugli G.A."/>
        </authorList>
    </citation>
    <scope>NUCLEOTIDE SEQUENCE [LARGE SCALE GENOMIC DNA]</scope>
    <source>
        <strain evidence="2 3">LMG 10510</strain>
    </source>
</reference>
<sequence length="721" mass="82170">MSMPTTPSSHTYIVHLPARPDKLDSDEMYSIIENQLGRMIADDAVLELQAREYLEQYPVVYIVHAGGAGWTRDALGGRYVVYVGETNDIVSRTRQHLTEDVKKRDDWHDLAMREDAQQYVIGSEFFNKSLTLDVENRLMHYMSSVGSVSKINNRRTNAQGKYFTHEKFNSIFHDIWLGLHQQDPMLFPAEQIIRDSALFKASPFHELSREQKEAECTILETLFSAHAATDDSEAADKPILILVGGAAGTGKTVLLSHLFYRIMTEGIQVESIEDDAEAAIPETERPSAYILVNHNEQRHVYNQIATKLGLQKRDDQVVLRPSNFIKRFSKHEDGKVKCVIGTDGKKRYIPEGAADIVLVDEAHLLNTQGNQGYSGTNMLADILRRAKVVVAIFDPHQILESRQRWDDTIGAQLLSEINEEDRFEDGDIEDLPIRYRHIRLHHQFRIAANDTTVQWLEDFTLRGKVGPLAKDKGKKAPHATGRGDAEWIYRPYELKIFDSPVELMDAIRQKEAASQDSVNDSLENYQGPSGEGLSRVLATYDWAYKDAARNPDMEESGGQWGVEMHQEDGQWRMGPAADHGRGIEANDDVYFFRPWNYQLPDTKEEKAVRKFSDLAWAEKPHTIEEIGSTFTIQGFDLNYAGVILGPSVRYNPQKECIEFHPESSKSRRAVQKRDGADYAEENLRDELNVLMTRGVHGLYVFAYDPALRAELMKRQNERDRQ</sequence>
<dbReference type="PROSITE" id="PS50164">
    <property type="entry name" value="GIY_YIG"/>
    <property type="match status" value="1"/>
</dbReference>
<organism evidence="2 3">
    <name type="scientific">Bifidobacterium choerinum</name>
    <dbReference type="NCBI Taxonomy" id="35760"/>
    <lineage>
        <taxon>Bacteria</taxon>
        <taxon>Bacillati</taxon>
        <taxon>Actinomycetota</taxon>
        <taxon>Actinomycetes</taxon>
        <taxon>Bifidobacteriales</taxon>
        <taxon>Bifidobacteriaceae</taxon>
        <taxon>Bifidobacterium</taxon>
    </lineage>
</organism>
<dbReference type="Pfam" id="PF09848">
    <property type="entry name" value="SLFN-g3_helicase"/>
    <property type="match status" value="1"/>
</dbReference>
<dbReference type="InterPro" id="IPR027417">
    <property type="entry name" value="P-loop_NTPase"/>
</dbReference>
<dbReference type="SUPFAM" id="SSF52540">
    <property type="entry name" value="P-loop containing nucleoside triphosphate hydrolases"/>
    <property type="match status" value="1"/>
</dbReference>
<name>A0A087AGV4_9BIFI</name>
<dbReference type="Gene3D" id="3.40.50.300">
    <property type="entry name" value="P-loop containing nucleotide triphosphate hydrolases"/>
    <property type="match status" value="1"/>
</dbReference>
<dbReference type="AlphaFoldDB" id="A0A087AGV4"/>
<evidence type="ECO:0000259" key="1">
    <source>
        <dbReference type="PROSITE" id="PS50164"/>
    </source>
</evidence>
<dbReference type="STRING" id="35760.BCHO_0084"/>
<evidence type="ECO:0000313" key="3">
    <source>
        <dbReference type="Proteomes" id="UP000028995"/>
    </source>
</evidence>
<feature type="domain" description="GIY-YIG" evidence="1">
    <location>
        <begin position="56"/>
        <end position="153"/>
    </location>
</feature>
<keyword evidence="3" id="KW-1185">Reference proteome</keyword>
<dbReference type="EMBL" id="JGYU01000002">
    <property type="protein sequence ID" value="KFI58004.1"/>
    <property type="molecule type" value="Genomic_DNA"/>
</dbReference>
<protein>
    <recommendedName>
        <fullName evidence="1">GIY-YIG domain-containing protein</fullName>
    </recommendedName>
</protein>
<dbReference type="CDD" id="cd10439">
    <property type="entry name" value="GIY-YIG_COG3410"/>
    <property type="match status" value="1"/>
</dbReference>
<dbReference type="InterPro" id="IPR000305">
    <property type="entry name" value="GIY-YIG_endonuc"/>
</dbReference>
<accession>A0A087AGV4</accession>
<comment type="caution">
    <text evidence="2">The sequence shown here is derived from an EMBL/GenBank/DDBJ whole genome shotgun (WGS) entry which is preliminary data.</text>
</comment>
<proteinExistence type="predicted"/>
<evidence type="ECO:0000313" key="2">
    <source>
        <dbReference type="EMBL" id="KFI58004.1"/>
    </source>
</evidence>
<dbReference type="Proteomes" id="UP000028995">
    <property type="component" value="Unassembled WGS sequence"/>
</dbReference>